<gene>
    <name evidence="8" type="ORF">SAMN02194393_00363</name>
</gene>
<dbReference type="STRING" id="36842.SAMN02194393_00363"/>
<dbReference type="InterPro" id="IPR004358">
    <property type="entry name" value="Sig_transdc_His_kin-like_C"/>
</dbReference>
<dbReference type="InterPro" id="IPR050736">
    <property type="entry name" value="Sensor_HK_Regulatory"/>
</dbReference>
<comment type="catalytic activity">
    <reaction evidence="1">
        <text>ATP + protein L-histidine = ADP + protein N-phospho-L-histidine.</text>
        <dbReference type="EC" id="2.7.13.3"/>
    </reaction>
</comment>
<dbReference type="Gene3D" id="3.30.565.10">
    <property type="entry name" value="Histidine kinase-like ATPase, C-terminal domain"/>
    <property type="match status" value="1"/>
</dbReference>
<evidence type="ECO:0000313" key="9">
    <source>
        <dbReference type="Proteomes" id="UP000190285"/>
    </source>
</evidence>
<dbReference type="PANTHER" id="PTHR43711">
    <property type="entry name" value="TWO-COMPONENT HISTIDINE KINASE"/>
    <property type="match status" value="1"/>
</dbReference>
<dbReference type="InterPro" id="IPR003594">
    <property type="entry name" value="HATPase_dom"/>
</dbReference>
<sequence length="424" mass="49871">MSKFKKLILGVIIVTLSSQFYIDMLFSDFRFTCAIIALGSFLFLNRDISPIIMSIIVSISIYIWRSIILFIANGFIIEVTGSYIPEIFFYIVYGLVLFILIRKKDSLDIGFCFFVTLLSDFSANIIEISIRIIYYNYTFYFNMLIYLLVVALIRSIAILIILIIIKYYRMLLLTSEHEKRYRKLLWLTMILKSEMYWMSKNMTKVEEVMSDSYKLFEEIRDNKNPDFWYKRALKIASDVHEIKKEYQLVVRGVSEITENRYKDSGMYFKDISKILEEKMQNEIRHKNLKVYFSIKRDSDFYTNKHYQLMSIFRNLITNAFEALSKNKRGSKITLIHESLGDKHVFKVIDNGCGIDKEDLEFIFSPGFSTKIDYETGHINRGLGLSLVKDMVENFFKGKIEVESSLGQGTCFQIYIPKKEIEVNI</sequence>
<dbReference type="OrthoDB" id="1791938at2"/>
<evidence type="ECO:0000256" key="2">
    <source>
        <dbReference type="ARBA" id="ARBA00012438"/>
    </source>
</evidence>
<evidence type="ECO:0000259" key="7">
    <source>
        <dbReference type="PROSITE" id="PS50109"/>
    </source>
</evidence>
<dbReference type="Proteomes" id="UP000190285">
    <property type="component" value="Unassembled WGS sequence"/>
</dbReference>
<keyword evidence="6" id="KW-0472">Membrane</keyword>
<dbReference type="SMART" id="SM00387">
    <property type="entry name" value="HATPase_c"/>
    <property type="match status" value="1"/>
</dbReference>
<proteinExistence type="predicted"/>
<evidence type="ECO:0000256" key="6">
    <source>
        <dbReference type="SAM" id="Phobius"/>
    </source>
</evidence>
<feature type="transmembrane region" description="Helical" evidence="6">
    <location>
        <begin position="143"/>
        <end position="165"/>
    </location>
</feature>
<evidence type="ECO:0000256" key="3">
    <source>
        <dbReference type="ARBA" id="ARBA00022679"/>
    </source>
</evidence>
<dbReference type="SUPFAM" id="SSF55874">
    <property type="entry name" value="ATPase domain of HSP90 chaperone/DNA topoisomerase II/histidine kinase"/>
    <property type="match status" value="1"/>
</dbReference>
<dbReference type="RefSeq" id="WP_079488885.1">
    <property type="nucleotide sequence ID" value="NZ_FUZT01000001.1"/>
</dbReference>
<keyword evidence="4 8" id="KW-0418">Kinase</keyword>
<name>A0A1T5IGS1_9FIRM</name>
<reference evidence="8 9" key="1">
    <citation type="submission" date="2017-02" db="EMBL/GenBank/DDBJ databases">
        <authorList>
            <person name="Peterson S.W."/>
        </authorList>
    </citation>
    <scope>NUCLEOTIDE SEQUENCE [LARGE SCALE GENOMIC DNA]</scope>
    <source>
        <strain evidence="8 9">M1</strain>
    </source>
</reference>
<dbReference type="Pfam" id="PF02518">
    <property type="entry name" value="HATPase_c"/>
    <property type="match status" value="1"/>
</dbReference>
<feature type="domain" description="Histidine kinase" evidence="7">
    <location>
        <begin position="284"/>
        <end position="419"/>
    </location>
</feature>
<keyword evidence="9" id="KW-1185">Reference proteome</keyword>
<feature type="transmembrane region" description="Helical" evidence="6">
    <location>
        <begin position="83"/>
        <end position="101"/>
    </location>
</feature>
<feature type="transmembrane region" description="Helical" evidence="6">
    <location>
        <begin position="113"/>
        <end position="137"/>
    </location>
</feature>
<evidence type="ECO:0000256" key="1">
    <source>
        <dbReference type="ARBA" id="ARBA00000085"/>
    </source>
</evidence>
<dbReference type="GO" id="GO:0004673">
    <property type="term" value="F:protein histidine kinase activity"/>
    <property type="evidence" value="ECO:0007669"/>
    <property type="project" value="UniProtKB-EC"/>
</dbReference>
<evidence type="ECO:0000313" key="8">
    <source>
        <dbReference type="EMBL" id="SKC38347.1"/>
    </source>
</evidence>
<dbReference type="EMBL" id="FUZT01000001">
    <property type="protein sequence ID" value="SKC38347.1"/>
    <property type="molecule type" value="Genomic_DNA"/>
</dbReference>
<dbReference type="AlphaFoldDB" id="A0A1T5IGS1"/>
<protein>
    <recommendedName>
        <fullName evidence="2">histidine kinase</fullName>
        <ecNumber evidence="2">2.7.13.3</ecNumber>
    </recommendedName>
</protein>
<dbReference type="PROSITE" id="PS50109">
    <property type="entry name" value="HIS_KIN"/>
    <property type="match status" value="1"/>
</dbReference>
<dbReference type="InterPro" id="IPR036890">
    <property type="entry name" value="HATPase_C_sf"/>
</dbReference>
<accession>A0A1T5IGS1</accession>
<dbReference type="InterPro" id="IPR005467">
    <property type="entry name" value="His_kinase_dom"/>
</dbReference>
<feature type="transmembrane region" description="Helical" evidence="6">
    <location>
        <begin position="51"/>
        <end position="77"/>
    </location>
</feature>
<dbReference type="PANTHER" id="PTHR43711:SF28">
    <property type="entry name" value="SENSOR HISTIDINE KINASE YXDK"/>
    <property type="match status" value="1"/>
</dbReference>
<dbReference type="GO" id="GO:0000160">
    <property type="term" value="P:phosphorelay signal transduction system"/>
    <property type="evidence" value="ECO:0007669"/>
    <property type="project" value="UniProtKB-KW"/>
</dbReference>
<keyword evidence="6" id="KW-1133">Transmembrane helix</keyword>
<evidence type="ECO:0000256" key="5">
    <source>
        <dbReference type="ARBA" id="ARBA00023012"/>
    </source>
</evidence>
<dbReference type="EC" id="2.7.13.3" evidence="2"/>
<keyword evidence="3" id="KW-0808">Transferase</keyword>
<organism evidence="8 9">
    <name type="scientific">Maledivibacter halophilus</name>
    <dbReference type="NCBI Taxonomy" id="36842"/>
    <lineage>
        <taxon>Bacteria</taxon>
        <taxon>Bacillati</taxon>
        <taxon>Bacillota</taxon>
        <taxon>Clostridia</taxon>
        <taxon>Peptostreptococcales</taxon>
        <taxon>Caminicellaceae</taxon>
        <taxon>Maledivibacter</taxon>
    </lineage>
</organism>
<keyword evidence="5" id="KW-0902">Two-component regulatory system</keyword>
<keyword evidence="6" id="KW-0812">Transmembrane</keyword>
<evidence type="ECO:0000256" key="4">
    <source>
        <dbReference type="ARBA" id="ARBA00022777"/>
    </source>
</evidence>
<dbReference type="PRINTS" id="PR00344">
    <property type="entry name" value="BCTRLSENSOR"/>
</dbReference>